<accession>A0A418VLP0</accession>
<dbReference type="GO" id="GO:0016491">
    <property type="term" value="F:oxidoreductase activity"/>
    <property type="evidence" value="ECO:0007669"/>
    <property type="project" value="UniProtKB-KW"/>
</dbReference>
<keyword evidence="8 15" id="KW-0812">Transmembrane</keyword>
<comment type="similarity">
    <text evidence="4">Belongs to the HemJ family.</text>
</comment>
<sequence>MIAWLKAIHIAALIVWCGGLLVLPGLFTRRTLLNRREATEMHRYIRTLFIGLISPAGFVAVVAGTALLFLREAFTTWMMLKLLAVGLLVIIHMRAGYVLLSVFEPEGHYAPWRRWVMTAVTVMVIGVILVLILDKPAIDHGAVPAWLRTPGALQSSFETMMPMP</sequence>
<evidence type="ECO:0000256" key="9">
    <source>
        <dbReference type="ARBA" id="ARBA00022723"/>
    </source>
</evidence>
<keyword evidence="7" id="KW-0349">Heme</keyword>
<feature type="transmembrane region" description="Helical" evidence="15">
    <location>
        <begin position="115"/>
        <end position="133"/>
    </location>
</feature>
<dbReference type="RefSeq" id="WP_119855270.1">
    <property type="nucleotide sequence ID" value="NZ_QYYD01000003.1"/>
</dbReference>
<keyword evidence="11" id="KW-0560">Oxidoreductase</keyword>
<feature type="transmembrane region" description="Helical" evidence="15">
    <location>
        <begin position="82"/>
        <end position="103"/>
    </location>
</feature>
<dbReference type="PANTHER" id="PTHR40255:SF1">
    <property type="entry name" value="PROTOPORPHYRINOGEN IX OXIDASE"/>
    <property type="match status" value="1"/>
</dbReference>
<keyword evidence="9" id="KW-0479">Metal-binding</keyword>
<comment type="cofactor">
    <cofactor evidence="1">
        <name>heme b</name>
        <dbReference type="ChEBI" id="CHEBI:60344"/>
    </cofactor>
</comment>
<dbReference type="Pfam" id="PF03653">
    <property type="entry name" value="UPF0093"/>
    <property type="match status" value="1"/>
</dbReference>
<dbReference type="UniPathway" id="UPA00251">
    <property type="reaction ID" value="UER00324"/>
</dbReference>
<keyword evidence="10 15" id="KW-1133">Transmembrane helix</keyword>
<dbReference type="GO" id="GO:0006782">
    <property type="term" value="P:protoporphyrinogen IX biosynthetic process"/>
    <property type="evidence" value="ECO:0007669"/>
    <property type="project" value="UniProtKB-UniPathway"/>
</dbReference>
<dbReference type="Proteomes" id="UP000285523">
    <property type="component" value="Unassembled WGS sequence"/>
</dbReference>
<reference evidence="16 17" key="1">
    <citation type="submission" date="2018-09" db="EMBL/GenBank/DDBJ databases">
        <title>Draft genome sequence of Rhodopseudomonas palustris 2.1.18.</title>
        <authorList>
            <person name="Robertson S.L."/>
            <person name="Meyer T.E."/>
            <person name="Kyndt J.A."/>
        </authorList>
    </citation>
    <scope>NUCLEOTIDE SEQUENCE [LARGE SCALE GENOMIC DNA]</scope>
    <source>
        <strain evidence="16 17">2.1.18</strain>
    </source>
</reference>
<comment type="pathway">
    <text evidence="3">Porphyrin-containing compound metabolism; protoporphyrin-IX biosynthesis; protoporphyrin-IX from protoporphyrinogen-IX: step 1/1.</text>
</comment>
<protein>
    <recommendedName>
        <fullName evidence="5">Protoporphyrinogen IX oxidase</fullName>
    </recommendedName>
</protein>
<evidence type="ECO:0000256" key="3">
    <source>
        <dbReference type="ARBA" id="ARBA00005073"/>
    </source>
</evidence>
<comment type="catalytic activity">
    <reaction evidence="14">
        <text>protoporphyrinogen IX + 3 A = protoporphyrin IX + 3 AH2</text>
        <dbReference type="Rhea" id="RHEA:62000"/>
        <dbReference type="ChEBI" id="CHEBI:13193"/>
        <dbReference type="ChEBI" id="CHEBI:17499"/>
        <dbReference type="ChEBI" id="CHEBI:57306"/>
        <dbReference type="ChEBI" id="CHEBI:57307"/>
    </reaction>
</comment>
<evidence type="ECO:0000256" key="14">
    <source>
        <dbReference type="ARBA" id="ARBA00048390"/>
    </source>
</evidence>
<gene>
    <name evidence="16" type="ORF">D4Q52_04085</name>
</gene>
<feature type="transmembrane region" description="Helical" evidence="15">
    <location>
        <begin position="47"/>
        <end position="70"/>
    </location>
</feature>
<dbReference type="GO" id="GO:0046872">
    <property type="term" value="F:metal ion binding"/>
    <property type="evidence" value="ECO:0007669"/>
    <property type="project" value="UniProtKB-KW"/>
</dbReference>
<evidence type="ECO:0000256" key="11">
    <source>
        <dbReference type="ARBA" id="ARBA00023002"/>
    </source>
</evidence>
<proteinExistence type="inferred from homology"/>
<feature type="transmembrane region" description="Helical" evidence="15">
    <location>
        <begin position="7"/>
        <end position="27"/>
    </location>
</feature>
<evidence type="ECO:0000256" key="13">
    <source>
        <dbReference type="ARBA" id="ARBA00023136"/>
    </source>
</evidence>
<organism evidence="16 17">
    <name type="scientific">Rhodopseudomonas palustris</name>
    <dbReference type="NCBI Taxonomy" id="1076"/>
    <lineage>
        <taxon>Bacteria</taxon>
        <taxon>Pseudomonadati</taxon>
        <taxon>Pseudomonadota</taxon>
        <taxon>Alphaproteobacteria</taxon>
        <taxon>Hyphomicrobiales</taxon>
        <taxon>Nitrobacteraceae</taxon>
        <taxon>Rhodopseudomonas</taxon>
    </lineage>
</organism>
<keyword evidence="6" id="KW-1003">Cell membrane</keyword>
<evidence type="ECO:0000256" key="6">
    <source>
        <dbReference type="ARBA" id="ARBA00022475"/>
    </source>
</evidence>
<dbReference type="PANTHER" id="PTHR40255">
    <property type="entry name" value="UPF0093 MEMBRANE PROTEIN SLR1790"/>
    <property type="match status" value="1"/>
</dbReference>
<dbReference type="InterPro" id="IPR005265">
    <property type="entry name" value="HemJ-like"/>
</dbReference>
<evidence type="ECO:0000256" key="12">
    <source>
        <dbReference type="ARBA" id="ARBA00023004"/>
    </source>
</evidence>
<evidence type="ECO:0000313" key="17">
    <source>
        <dbReference type="Proteomes" id="UP000285523"/>
    </source>
</evidence>
<evidence type="ECO:0000256" key="4">
    <source>
        <dbReference type="ARBA" id="ARBA00006501"/>
    </source>
</evidence>
<evidence type="ECO:0000313" key="16">
    <source>
        <dbReference type="EMBL" id="RJF77017.1"/>
    </source>
</evidence>
<comment type="caution">
    <text evidence="16">The sequence shown here is derived from an EMBL/GenBank/DDBJ whole genome shotgun (WGS) entry which is preliminary data.</text>
</comment>
<dbReference type="EMBL" id="QYYD01000003">
    <property type="protein sequence ID" value="RJF77017.1"/>
    <property type="molecule type" value="Genomic_DNA"/>
</dbReference>
<name>A0A418VLP0_RHOPL</name>
<evidence type="ECO:0000256" key="10">
    <source>
        <dbReference type="ARBA" id="ARBA00022989"/>
    </source>
</evidence>
<keyword evidence="12" id="KW-0408">Iron</keyword>
<evidence type="ECO:0000256" key="5">
    <source>
        <dbReference type="ARBA" id="ARBA00017504"/>
    </source>
</evidence>
<evidence type="ECO:0000256" key="1">
    <source>
        <dbReference type="ARBA" id="ARBA00001970"/>
    </source>
</evidence>
<evidence type="ECO:0000256" key="2">
    <source>
        <dbReference type="ARBA" id="ARBA00004651"/>
    </source>
</evidence>
<keyword evidence="13 15" id="KW-0472">Membrane</keyword>
<dbReference type="GO" id="GO:0005886">
    <property type="term" value="C:plasma membrane"/>
    <property type="evidence" value="ECO:0007669"/>
    <property type="project" value="UniProtKB-SubCell"/>
</dbReference>
<evidence type="ECO:0000256" key="15">
    <source>
        <dbReference type="SAM" id="Phobius"/>
    </source>
</evidence>
<dbReference type="OrthoDB" id="7570050at2"/>
<evidence type="ECO:0000256" key="8">
    <source>
        <dbReference type="ARBA" id="ARBA00022692"/>
    </source>
</evidence>
<evidence type="ECO:0000256" key="7">
    <source>
        <dbReference type="ARBA" id="ARBA00022617"/>
    </source>
</evidence>
<comment type="subcellular location">
    <subcellularLocation>
        <location evidence="2">Cell membrane</location>
        <topology evidence="2">Multi-pass membrane protein</topology>
    </subcellularLocation>
</comment>
<dbReference type="AlphaFoldDB" id="A0A418VLP0"/>